<proteinExistence type="predicted"/>
<dbReference type="Proteomes" id="UP000308600">
    <property type="component" value="Unassembled WGS sequence"/>
</dbReference>
<evidence type="ECO:0000313" key="1">
    <source>
        <dbReference type="EMBL" id="TFK75062.1"/>
    </source>
</evidence>
<accession>A0ACD3BBV8</accession>
<reference evidence="1 2" key="1">
    <citation type="journal article" date="2019" name="Nat. Ecol. Evol.">
        <title>Megaphylogeny resolves global patterns of mushroom evolution.</title>
        <authorList>
            <person name="Varga T."/>
            <person name="Krizsan K."/>
            <person name="Foldi C."/>
            <person name="Dima B."/>
            <person name="Sanchez-Garcia M."/>
            <person name="Sanchez-Ramirez S."/>
            <person name="Szollosi G.J."/>
            <person name="Szarkandi J.G."/>
            <person name="Papp V."/>
            <person name="Albert L."/>
            <person name="Andreopoulos W."/>
            <person name="Angelini C."/>
            <person name="Antonin V."/>
            <person name="Barry K.W."/>
            <person name="Bougher N.L."/>
            <person name="Buchanan P."/>
            <person name="Buyck B."/>
            <person name="Bense V."/>
            <person name="Catcheside P."/>
            <person name="Chovatia M."/>
            <person name="Cooper J."/>
            <person name="Damon W."/>
            <person name="Desjardin D."/>
            <person name="Finy P."/>
            <person name="Geml J."/>
            <person name="Haridas S."/>
            <person name="Hughes K."/>
            <person name="Justo A."/>
            <person name="Karasinski D."/>
            <person name="Kautmanova I."/>
            <person name="Kiss B."/>
            <person name="Kocsube S."/>
            <person name="Kotiranta H."/>
            <person name="LaButti K.M."/>
            <person name="Lechner B.E."/>
            <person name="Liimatainen K."/>
            <person name="Lipzen A."/>
            <person name="Lukacs Z."/>
            <person name="Mihaltcheva S."/>
            <person name="Morgado L.N."/>
            <person name="Niskanen T."/>
            <person name="Noordeloos M.E."/>
            <person name="Ohm R.A."/>
            <person name="Ortiz-Santana B."/>
            <person name="Ovrebo C."/>
            <person name="Racz N."/>
            <person name="Riley R."/>
            <person name="Savchenko A."/>
            <person name="Shiryaev A."/>
            <person name="Soop K."/>
            <person name="Spirin V."/>
            <person name="Szebenyi C."/>
            <person name="Tomsovsky M."/>
            <person name="Tulloss R.E."/>
            <person name="Uehling J."/>
            <person name="Grigoriev I.V."/>
            <person name="Vagvolgyi C."/>
            <person name="Papp T."/>
            <person name="Martin F.M."/>
            <person name="Miettinen O."/>
            <person name="Hibbett D.S."/>
            <person name="Nagy L.G."/>
        </authorList>
    </citation>
    <scope>NUCLEOTIDE SEQUENCE [LARGE SCALE GENOMIC DNA]</scope>
    <source>
        <strain evidence="1 2">NL-1719</strain>
    </source>
</reference>
<dbReference type="EMBL" id="ML208265">
    <property type="protein sequence ID" value="TFK75062.1"/>
    <property type="molecule type" value="Genomic_DNA"/>
</dbReference>
<evidence type="ECO:0000313" key="2">
    <source>
        <dbReference type="Proteomes" id="UP000308600"/>
    </source>
</evidence>
<keyword evidence="2" id="KW-1185">Reference proteome</keyword>
<gene>
    <name evidence="1" type="ORF">BDN72DRAFT_832773</name>
</gene>
<sequence length="677" mass="72633">MPLALSFAASKTGARASTTPATVTATTMTTSVNDSHFRRVSNPIASPPSSSSSSSSSSHQITTSFGGALHSSSSTAAITTSTSLPPPHPPTRPSTTPPGPLPNDSHHPDNHARYNISTPPLTSRVESPYTYDISEDAIFFVDPTTTNANTNVLGSQARQTSPSCSTPLSPISPVLESHTIHNNGYSYEMDNTSAGAITCNVITPPYESTMSPSSSPPPNMNLSNGMAHLTLSPSTRIGLCGVKLDRHPDLWFNDGSVICRAGDTLFRVHMSQLARHSECFRDMFSMPQPRAPGGDTLASRVAGLVHGGNGSGTALGIGAGARMNGSSHVVLPTVDGGSYERIPIVDLHDDPEDVGNLLTALYDGPSFGNNDQDDFRIVSGILRLSTKYIVDSLRTKALAHLSVAWPLTLKGWDLREDLARSCEQEHPEGGHIYPHPISVINLAREVDAPQLLPAAFYDLSRYSYTQIFEPTEDDPLYRPGPLIPRLSGYDMQCLCLGKEAAQHSITSLIQAMGNTSHYSSRQHHHPSTSGSSLGLLSSSTHHGHGLHAPHPHLPTSIASTTSHIRKPSSNGICLSAAACRKDFSELVDLATQHYLFDRERGWCDPLYVAEELGQLKSAEFSECKACARSLEVWAGKERERLWKLVTGWFRLTDGIQGCSMSSFATVKGDTAGDGGVH</sequence>
<name>A0ACD3BBV8_9AGAR</name>
<protein>
    <submittedName>
        <fullName evidence="1">Uncharacterized protein</fullName>
    </submittedName>
</protein>
<organism evidence="1 2">
    <name type="scientific">Pluteus cervinus</name>
    <dbReference type="NCBI Taxonomy" id="181527"/>
    <lineage>
        <taxon>Eukaryota</taxon>
        <taxon>Fungi</taxon>
        <taxon>Dikarya</taxon>
        <taxon>Basidiomycota</taxon>
        <taxon>Agaricomycotina</taxon>
        <taxon>Agaricomycetes</taxon>
        <taxon>Agaricomycetidae</taxon>
        <taxon>Agaricales</taxon>
        <taxon>Pluteineae</taxon>
        <taxon>Pluteaceae</taxon>
        <taxon>Pluteus</taxon>
    </lineage>
</organism>